<feature type="non-terminal residue" evidence="1">
    <location>
        <position position="1"/>
    </location>
</feature>
<dbReference type="EMBL" id="LT551850">
    <property type="protein sequence ID" value="SAL97596.1"/>
    <property type="molecule type" value="Genomic_DNA"/>
</dbReference>
<reference evidence="1" key="1">
    <citation type="submission" date="2016-04" db="EMBL/GenBank/DDBJ databases">
        <authorList>
            <person name="Evans L.H."/>
            <person name="Alamgir A."/>
            <person name="Owens N."/>
            <person name="Weber N.D."/>
            <person name="Virtaneva K."/>
            <person name="Barbian K."/>
            <person name="Babar A."/>
            <person name="Rosenke K."/>
        </authorList>
    </citation>
    <scope>NUCLEOTIDE SEQUENCE [LARGE SCALE GENOMIC DNA]</scope>
    <source>
        <strain evidence="1">CBS 101.48</strain>
    </source>
</reference>
<evidence type="ECO:0000313" key="1">
    <source>
        <dbReference type="EMBL" id="SAL97596.1"/>
    </source>
</evidence>
<dbReference type="InParanoid" id="A0A168LVZ7"/>
<sequence>TRKAIYKPEKMNKLVNQNITKDEKMDEQEYITPHEEVRKDLIRMYHRTATIYSEAHLDQPEERNKKTIESKEERNEVLERQHAFGHFGAIAMEKAIHADGMHWPNLRQDAINMLQSPPAYQEITGP</sequence>
<dbReference type="Proteomes" id="UP000078561">
    <property type="component" value="Unassembled WGS sequence"/>
</dbReference>
<evidence type="ECO:0008006" key="3">
    <source>
        <dbReference type="Google" id="ProtNLM"/>
    </source>
</evidence>
<evidence type="ECO:0000313" key="2">
    <source>
        <dbReference type="Proteomes" id="UP000078561"/>
    </source>
</evidence>
<keyword evidence="2" id="KW-1185">Reference proteome</keyword>
<proteinExistence type="predicted"/>
<name>A0A168LVZ7_ABSGL</name>
<dbReference type="AlphaFoldDB" id="A0A168LVZ7"/>
<gene>
    <name evidence="1" type="primary">ABSGL_03097.1 scaffold 4188</name>
</gene>
<organism evidence="1">
    <name type="scientific">Absidia glauca</name>
    <name type="common">Pin mould</name>
    <dbReference type="NCBI Taxonomy" id="4829"/>
    <lineage>
        <taxon>Eukaryota</taxon>
        <taxon>Fungi</taxon>
        <taxon>Fungi incertae sedis</taxon>
        <taxon>Mucoromycota</taxon>
        <taxon>Mucoromycotina</taxon>
        <taxon>Mucoromycetes</taxon>
        <taxon>Mucorales</taxon>
        <taxon>Cunninghamellaceae</taxon>
        <taxon>Absidia</taxon>
    </lineage>
</organism>
<dbReference type="Gene3D" id="1.10.340.70">
    <property type="match status" value="1"/>
</dbReference>
<dbReference type="OrthoDB" id="3439869at2759"/>
<accession>A0A168LVZ7</accession>
<protein>
    <recommendedName>
        <fullName evidence="3">Integrase zinc-binding domain-containing protein</fullName>
    </recommendedName>
</protein>